<feature type="non-terminal residue" evidence="1">
    <location>
        <position position="1"/>
    </location>
</feature>
<dbReference type="PANTHER" id="PTHR48434">
    <property type="entry name" value="(RAPE) HYPOTHETICAL PROTEIN"/>
    <property type="match status" value="1"/>
</dbReference>
<proteinExistence type="predicted"/>
<dbReference type="AlphaFoldDB" id="A0A1Q3D6Y6"/>
<protein>
    <submittedName>
        <fullName evidence="1">Uncharacterized protein</fullName>
    </submittedName>
</protein>
<evidence type="ECO:0000313" key="2">
    <source>
        <dbReference type="Proteomes" id="UP000187406"/>
    </source>
</evidence>
<reference evidence="2" key="1">
    <citation type="submission" date="2016-04" db="EMBL/GenBank/DDBJ databases">
        <title>Cephalotus genome sequencing.</title>
        <authorList>
            <person name="Fukushima K."/>
            <person name="Hasebe M."/>
            <person name="Fang X."/>
        </authorList>
    </citation>
    <scope>NUCLEOTIDE SEQUENCE [LARGE SCALE GENOMIC DNA]</scope>
    <source>
        <strain evidence="2">cv. St1</strain>
    </source>
</reference>
<organism evidence="1 2">
    <name type="scientific">Cephalotus follicularis</name>
    <name type="common">Albany pitcher plant</name>
    <dbReference type="NCBI Taxonomy" id="3775"/>
    <lineage>
        <taxon>Eukaryota</taxon>
        <taxon>Viridiplantae</taxon>
        <taxon>Streptophyta</taxon>
        <taxon>Embryophyta</taxon>
        <taxon>Tracheophyta</taxon>
        <taxon>Spermatophyta</taxon>
        <taxon>Magnoliopsida</taxon>
        <taxon>eudicotyledons</taxon>
        <taxon>Gunneridae</taxon>
        <taxon>Pentapetalae</taxon>
        <taxon>rosids</taxon>
        <taxon>fabids</taxon>
        <taxon>Oxalidales</taxon>
        <taxon>Cephalotaceae</taxon>
        <taxon>Cephalotus</taxon>
    </lineage>
</organism>
<dbReference type="InParanoid" id="A0A1Q3D6Y6"/>
<keyword evidence="2" id="KW-1185">Reference proteome</keyword>
<accession>A0A1Q3D6Y6</accession>
<dbReference type="PANTHER" id="PTHR48434:SF1">
    <property type="entry name" value="(RAPE) HYPOTHETICAL PROTEIN"/>
    <property type="match status" value="1"/>
</dbReference>
<feature type="non-terminal residue" evidence="1">
    <location>
        <position position="114"/>
    </location>
</feature>
<comment type="caution">
    <text evidence="1">The sequence shown here is derived from an EMBL/GenBank/DDBJ whole genome shotgun (WGS) entry which is preliminary data.</text>
</comment>
<dbReference type="OrthoDB" id="1743486at2759"/>
<dbReference type="Proteomes" id="UP000187406">
    <property type="component" value="Unassembled WGS sequence"/>
</dbReference>
<evidence type="ECO:0000313" key="1">
    <source>
        <dbReference type="EMBL" id="GAV88296.1"/>
    </source>
</evidence>
<dbReference type="EMBL" id="BDDD01004766">
    <property type="protein sequence ID" value="GAV88296.1"/>
    <property type="molecule type" value="Genomic_DNA"/>
</dbReference>
<name>A0A1Q3D6Y6_CEPFO</name>
<gene>
    <name evidence="1" type="ORF">CFOL_v3_31719</name>
</gene>
<sequence>IAKRVYYKDWHFYNFHHQKTQTFYEFIIVNPDSIKINPKIDPKNANLITNTSIFIQKIITIKDWNQPPHSYRKFSGSFTPPIYNYFYYMNAWKHTFLFQNSENRHTWFFCFDKT</sequence>